<keyword evidence="13" id="KW-1185">Reference proteome</keyword>
<feature type="active site" evidence="7">
    <location>
        <position position="123"/>
    </location>
</feature>
<feature type="disulfide bond" evidence="9">
    <location>
        <begin position="80"/>
        <end position="154"/>
    </location>
</feature>
<sequence>MCLPVVLLLLSLLPDQGPGPGLASRKSHVQRRGLLELVGTLQCASTLSALAYISYGCHCGLGGRGWPRDSTDWCCHSHDCCYDVAEKAGCSPKLERYSWKCINNRFICGPTKNKCQELICKCDQEAAQCLAQAKYHIKHLFYPYFLCGGGSPKCDLRWT</sequence>
<reference evidence="14" key="1">
    <citation type="submission" date="2025-08" db="UniProtKB">
        <authorList>
            <consortium name="RefSeq"/>
        </authorList>
    </citation>
    <scope>IDENTIFICATION</scope>
</reference>
<evidence type="ECO:0000256" key="4">
    <source>
        <dbReference type="ARBA" id="ARBA00023157"/>
    </source>
</evidence>
<evidence type="ECO:0000313" key="13">
    <source>
        <dbReference type="Proteomes" id="UP000694850"/>
    </source>
</evidence>
<comment type="catalytic activity">
    <reaction evidence="5">
        <text>1-hexadecanoyl-2-(9Z-octadecenoyl)-sn-glycero-3-phosphocholine + H2O = 1-hexadecanoyl-sn-glycero-3-phosphocholine + (9Z)-octadecenoate + H(+)</text>
        <dbReference type="Rhea" id="RHEA:38779"/>
        <dbReference type="ChEBI" id="CHEBI:15377"/>
        <dbReference type="ChEBI" id="CHEBI:15378"/>
        <dbReference type="ChEBI" id="CHEBI:30823"/>
        <dbReference type="ChEBI" id="CHEBI:72998"/>
        <dbReference type="ChEBI" id="CHEBI:73001"/>
    </reaction>
    <physiologicalReaction direction="left-to-right" evidence="5">
        <dbReference type="Rhea" id="RHEA:38780"/>
    </physiologicalReaction>
</comment>
<evidence type="ECO:0000256" key="6">
    <source>
        <dbReference type="ARBA" id="ARBA00049039"/>
    </source>
</evidence>
<protein>
    <recommendedName>
        <fullName evidence="11">Phospholipase A2</fullName>
        <ecNumber evidence="11">3.1.1.4</ecNumber>
    </recommendedName>
</protein>
<evidence type="ECO:0000259" key="12">
    <source>
        <dbReference type="SMART" id="SM00085"/>
    </source>
</evidence>
<dbReference type="GO" id="GO:0005509">
    <property type="term" value="F:calcium ion binding"/>
    <property type="evidence" value="ECO:0007669"/>
    <property type="project" value="InterPro"/>
</dbReference>
<keyword evidence="8" id="KW-0479">Metal-binding</keyword>
<evidence type="ECO:0000256" key="7">
    <source>
        <dbReference type="PIRSR" id="PIRSR601211-1"/>
    </source>
</evidence>
<feature type="domain" description="Phospholipase A2-like central" evidence="12">
    <location>
        <begin position="33"/>
        <end position="148"/>
    </location>
</feature>
<evidence type="ECO:0000256" key="9">
    <source>
        <dbReference type="PIRSR" id="PIRSR601211-3"/>
    </source>
</evidence>
<feature type="binding site" evidence="8">
    <location>
        <position position="62"/>
    </location>
    <ligand>
        <name>Ca(2+)</name>
        <dbReference type="ChEBI" id="CHEBI:29108"/>
    </ligand>
</feature>
<dbReference type="GO" id="GO:0005543">
    <property type="term" value="F:phospholipid binding"/>
    <property type="evidence" value="ECO:0007669"/>
    <property type="project" value="TreeGrafter"/>
</dbReference>
<feature type="disulfide bond" evidence="9">
    <location>
        <begin position="108"/>
        <end position="120"/>
    </location>
</feature>
<keyword evidence="11" id="KW-0378">Hydrolase</keyword>
<feature type="disulfide bond" evidence="9">
    <location>
        <begin position="59"/>
        <end position="75"/>
    </location>
</feature>
<comment type="catalytic activity">
    <reaction evidence="6">
        <text>1-hexadecanoyl-2-(9Z,12Z-octadecadienoyl)-sn-glycero-3-phosphoethanolamine + H2O = 1-hexadecanoyl-sn-glycero-3-phosphoethanolamine + (9Z,12Z)-octadecadienoate + H(+)</text>
        <dbReference type="Rhea" id="RHEA:40815"/>
        <dbReference type="ChEBI" id="CHEBI:15377"/>
        <dbReference type="ChEBI" id="CHEBI:15378"/>
        <dbReference type="ChEBI" id="CHEBI:30245"/>
        <dbReference type="ChEBI" id="CHEBI:73004"/>
        <dbReference type="ChEBI" id="CHEBI:73008"/>
    </reaction>
    <physiologicalReaction direction="left-to-right" evidence="6">
        <dbReference type="Rhea" id="RHEA:40816"/>
    </physiologicalReaction>
</comment>
<evidence type="ECO:0000256" key="1">
    <source>
        <dbReference type="ARBA" id="ARBA00004613"/>
    </source>
</evidence>
<dbReference type="GO" id="GO:0006644">
    <property type="term" value="P:phospholipid metabolic process"/>
    <property type="evidence" value="ECO:0007669"/>
    <property type="project" value="InterPro"/>
</dbReference>
<dbReference type="PANTHER" id="PTHR11716:SF4">
    <property type="entry name" value="GROUP 10 SECRETORY PHOSPHOLIPASE A2"/>
    <property type="match status" value="1"/>
</dbReference>
<dbReference type="GO" id="GO:0047498">
    <property type="term" value="F:calcium-dependent phospholipase A2 activity"/>
    <property type="evidence" value="ECO:0007669"/>
    <property type="project" value="TreeGrafter"/>
</dbReference>
<dbReference type="InterPro" id="IPR033113">
    <property type="entry name" value="PLA2_histidine"/>
</dbReference>
<evidence type="ECO:0000256" key="8">
    <source>
        <dbReference type="PIRSR" id="PIRSR601211-2"/>
    </source>
</evidence>
<comment type="similarity">
    <text evidence="2 10">Belongs to the phospholipase A2 family.</text>
</comment>
<evidence type="ECO:0000256" key="3">
    <source>
        <dbReference type="ARBA" id="ARBA00022525"/>
    </source>
</evidence>
<keyword evidence="8 11" id="KW-0106">Calcium</keyword>
<feature type="signal peptide" evidence="11">
    <location>
        <begin position="1"/>
        <end position="23"/>
    </location>
</feature>
<evidence type="ECO:0000256" key="11">
    <source>
        <dbReference type="RuleBase" id="RU361236"/>
    </source>
</evidence>
<keyword evidence="11" id="KW-0443">Lipid metabolism</keyword>
<proteinExistence type="inferred from homology"/>
<gene>
    <name evidence="14" type="primary">PLA2G10</name>
</gene>
<dbReference type="GO" id="GO:0005576">
    <property type="term" value="C:extracellular region"/>
    <property type="evidence" value="ECO:0007669"/>
    <property type="project" value="UniProtKB-SubCell"/>
</dbReference>
<feature type="binding site" evidence="8">
    <location>
        <position position="79"/>
    </location>
    <ligand>
        <name>Ca(2+)</name>
        <dbReference type="ChEBI" id="CHEBI:29108"/>
    </ligand>
</feature>
<dbReference type="Proteomes" id="UP000694850">
    <property type="component" value="Unplaced"/>
</dbReference>
<dbReference type="CDD" id="cd00125">
    <property type="entry name" value="PLA2c"/>
    <property type="match status" value="1"/>
</dbReference>
<dbReference type="OrthoDB" id="10069378at2759"/>
<keyword evidence="4 9" id="KW-1015">Disulfide bond</keyword>
<dbReference type="InterPro" id="IPR036444">
    <property type="entry name" value="PLipase_A2_dom_sf"/>
</dbReference>
<accession>A0A8B7APT8</accession>
<dbReference type="InterPro" id="IPR001211">
    <property type="entry name" value="PLA2"/>
</dbReference>
<dbReference type="FunFam" id="1.20.90.10:FF:000001">
    <property type="entry name" value="Basic phospholipase A2 homolog"/>
    <property type="match status" value="1"/>
</dbReference>
<feature type="disulfide bond" evidence="9">
    <location>
        <begin position="57"/>
        <end position="147"/>
    </location>
</feature>
<dbReference type="InterPro" id="IPR016090">
    <property type="entry name" value="PLA2-like_dom"/>
</dbReference>
<dbReference type="AlphaFoldDB" id="A0A8B7APT8"/>
<feature type="disulfide bond" evidence="9">
    <location>
        <begin position="81"/>
        <end position="122"/>
    </location>
</feature>
<dbReference type="GO" id="GO:0016042">
    <property type="term" value="P:lipid catabolic process"/>
    <property type="evidence" value="ECO:0007669"/>
    <property type="project" value="InterPro"/>
</dbReference>
<dbReference type="Pfam" id="PF00068">
    <property type="entry name" value="Phospholip_A2_1"/>
    <property type="match status" value="1"/>
</dbReference>
<feature type="disulfide bond" evidence="9">
    <location>
        <begin position="74"/>
        <end position="129"/>
    </location>
</feature>
<dbReference type="PRINTS" id="PR00389">
    <property type="entry name" value="PHPHLIPASEA2"/>
</dbReference>
<dbReference type="EC" id="3.1.1.4" evidence="11"/>
<dbReference type="RefSeq" id="XP_007949998.1">
    <property type="nucleotide sequence ID" value="XM_007951807.1"/>
</dbReference>
<dbReference type="GO" id="GO:0050482">
    <property type="term" value="P:arachidonate secretion"/>
    <property type="evidence" value="ECO:0007669"/>
    <property type="project" value="InterPro"/>
</dbReference>
<comment type="cofactor">
    <cofactor evidence="8">
        <name>Ca(2+)</name>
        <dbReference type="ChEBI" id="CHEBI:29108"/>
    </cofactor>
    <text evidence="8">Binds 1 Ca(2+) ion per subunit.</text>
</comment>
<dbReference type="GeneID" id="103206361"/>
<keyword evidence="11" id="KW-0732">Signal</keyword>
<dbReference type="PROSITE" id="PS00118">
    <property type="entry name" value="PA2_HIS"/>
    <property type="match status" value="1"/>
</dbReference>
<dbReference type="PANTHER" id="PTHR11716">
    <property type="entry name" value="PHOSPHOLIPASE A2 FAMILY MEMBER"/>
    <property type="match status" value="1"/>
</dbReference>
<evidence type="ECO:0000313" key="14">
    <source>
        <dbReference type="RefSeq" id="XP_007949998.1"/>
    </source>
</evidence>
<evidence type="ECO:0000256" key="5">
    <source>
        <dbReference type="ARBA" id="ARBA00048699"/>
    </source>
</evidence>
<dbReference type="CTD" id="8399"/>
<feature type="active site" evidence="7">
    <location>
        <position position="78"/>
    </location>
</feature>
<keyword evidence="3 11" id="KW-0964">Secreted</keyword>
<organism evidence="13 14">
    <name type="scientific">Orycteropus afer afer</name>
    <dbReference type="NCBI Taxonomy" id="1230840"/>
    <lineage>
        <taxon>Eukaryota</taxon>
        <taxon>Metazoa</taxon>
        <taxon>Chordata</taxon>
        <taxon>Craniata</taxon>
        <taxon>Vertebrata</taxon>
        <taxon>Euteleostomi</taxon>
        <taxon>Mammalia</taxon>
        <taxon>Eutheria</taxon>
        <taxon>Afrotheria</taxon>
        <taxon>Tubulidentata</taxon>
        <taxon>Orycteropodidae</taxon>
        <taxon>Orycteropus</taxon>
    </lineage>
</organism>
<name>A0A8B7APT8_ORYAF</name>
<feature type="chain" id="PRO_5034809385" description="Phospholipase A2" evidence="11">
    <location>
        <begin position="24"/>
        <end position="159"/>
    </location>
</feature>
<evidence type="ECO:0000256" key="10">
    <source>
        <dbReference type="RuleBase" id="RU003654"/>
    </source>
</evidence>
<comment type="catalytic activity">
    <reaction evidence="11">
        <text>a 1,2-diacyl-sn-glycero-3-phosphocholine + H2O = a 1-acyl-sn-glycero-3-phosphocholine + a fatty acid + H(+)</text>
        <dbReference type="Rhea" id="RHEA:15801"/>
        <dbReference type="ChEBI" id="CHEBI:15377"/>
        <dbReference type="ChEBI" id="CHEBI:15378"/>
        <dbReference type="ChEBI" id="CHEBI:28868"/>
        <dbReference type="ChEBI" id="CHEBI:57643"/>
        <dbReference type="ChEBI" id="CHEBI:58168"/>
        <dbReference type="EC" id="3.1.1.4"/>
    </reaction>
</comment>
<dbReference type="Gene3D" id="1.20.90.10">
    <property type="entry name" value="Phospholipase A2 domain"/>
    <property type="match status" value="1"/>
</dbReference>
<feature type="disulfide bond" evidence="9">
    <location>
        <begin position="90"/>
        <end position="115"/>
    </location>
</feature>
<comment type="subcellular location">
    <subcellularLocation>
        <location evidence="1 11">Secreted</location>
    </subcellularLocation>
</comment>
<feature type="binding site" evidence="8">
    <location>
        <position position="60"/>
    </location>
    <ligand>
        <name>Ca(2+)</name>
        <dbReference type="ChEBI" id="CHEBI:29108"/>
    </ligand>
</feature>
<dbReference type="SUPFAM" id="SSF48619">
    <property type="entry name" value="Phospholipase A2, PLA2"/>
    <property type="match status" value="1"/>
</dbReference>
<evidence type="ECO:0000256" key="2">
    <source>
        <dbReference type="ARBA" id="ARBA00007056"/>
    </source>
</evidence>
<dbReference type="SMART" id="SM00085">
    <property type="entry name" value="PA2c"/>
    <property type="match status" value="1"/>
</dbReference>